<protein>
    <submittedName>
        <fullName evidence="1">Uncharacterized protein</fullName>
    </submittedName>
</protein>
<gene>
    <name evidence="1" type="ORF">M9H77_30629</name>
</gene>
<evidence type="ECO:0000313" key="1">
    <source>
        <dbReference type="EMBL" id="KAI5653442.1"/>
    </source>
</evidence>
<accession>A0ACB9ZXU5</accession>
<comment type="caution">
    <text evidence="1">The sequence shown here is derived from an EMBL/GenBank/DDBJ whole genome shotgun (WGS) entry which is preliminary data.</text>
</comment>
<sequence length="174" mass="19865">MLRVECKSGLIVLDLPPTVGLAHSVTSSFLAGIKFEDNTPLRPRFFIKGGDLGKVLNQIYKQLKIHIKVLSAEPPNKGWKQRANKRIINASLHNFHHGGGNEVNAYGGSKYGHVNFISRGHDGYGNFTPKRYNGVSNFSPYAKSYWHTSYDDYWGYDRDNVKYDYYEQSLYNCH</sequence>
<reference evidence="2" key="1">
    <citation type="journal article" date="2023" name="Nat. Plants">
        <title>Single-cell RNA sequencing provides a high-resolution roadmap for understanding the multicellular compartmentation of specialized metabolism.</title>
        <authorList>
            <person name="Sun S."/>
            <person name="Shen X."/>
            <person name="Li Y."/>
            <person name="Li Y."/>
            <person name="Wang S."/>
            <person name="Li R."/>
            <person name="Zhang H."/>
            <person name="Shen G."/>
            <person name="Guo B."/>
            <person name="Wei J."/>
            <person name="Xu J."/>
            <person name="St-Pierre B."/>
            <person name="Chen S."/>
            <person name="Sun C."/>
        </authorList>
    </citation>
    <scope>NUCLEOTIDE SEQUENCE [LARGE SCALE GENOMIC DNA]</scope>
</reference>
<name>A0ACB9ZXU5_CATRO</name>
<keyword evidence="2" id="KW-1185">Reference proteome</keyword>
<dbReference type="EMBL" id="CM044707">
    <property type="protein sequence ID" value="KAI5653442.1"/>
    <property type="molecule type" value="Genomic_DNA"/>
</dbReference>
<evidence type="ECO:0000313" key="2">
    <source>
        <dbReference type="Proteomes" id="UP001060085"/>
    </source>
</evidence>
<proteinExistence type="predicted"/>
<dbReference type="Proteomes" id="UP001060085">
    <property type="component" value="Linkage Group LG07"/>
</dbReference>
<organism evidence="1 2">
    <name type="scientific">Catharanthus roseus</name>
    <name type="common">Madagascar periwinkle</name>
    <name type="synonym">Vinca rosea</name>
    <dbReference type="NCBI Taxonomy" id="4058"/>
    <lineage>
        <taxon>Eukaryota</taxon>
        <taxon>Viridiplantae</taxon>
        <taxon>Streptophyta</taxon>
        <taxon>Embryophyta</taxon>
        <taxon>Tracheophyta</taxon>
        <taxon>Spermatophyta</taxon>
        <taxon>Magnoliopsida</taxon>
        <taxon>eudicotyledons</taxon>
        <taxon>Gunneridae</taxon>
        <taxon>Pentapetalae</taxon>
        <taxon>asterids</taxon>
        <taxon>lamiids</taxon>
        <taxon>Gentianales</taxon>
        <taxon>Apocynaceae</taxon>
        <taxon>Rauvolfioideae</taxon>
        <taxon>Vinceae</taxon>
        <taxon>Catharanthinae</taxon>
        <taxon>Catharanthus</taxon>
    </lineage>
</organism>